<keyword evidence="4" id="KW-1185">Reference proteome</keyword>
<feature type="domain" description="FAS1" evidence="2">
    <location>
        <begin position="89"/>
        <end position="223"/>
    </location>
</feature>
<keyword evidence="1" id="KW-0732">Signal</keyword>
<dbReference type="Proteomes" id="UP000266005">
    <property type="component" value="Unassembled WGS sequence"/>
</dbReference>
<dbReference type="OrthoDB" id="1119934at2"/>
<dbReference type="Pfam" id="PF02469">
    <property type="entry name" value="Fasciclin"/>
    <property type="match status" value="1"/>
</dbReference>
<evidence type="ECO:0000313" key="3">
    <source>
        <dbReference type="EMBL" id="RIJ42922.1"/>
    </source>
</evidence>
<dbReference type="FunFam" id="2.30.180.10:FF:000032">
    <property type="entry name" value="Fasciclin domain-containing protein, putative"/>
    <property type="match status" value="1"/>
</dbReference>
<dbReference type="PANTHER" id="PTHR10900:SF77">
    <property type="entry name" value="FI19380P1"/>
    <property type="match status" value="1"/>
</dbReference>
<dbReference type="PROSITE" id="PS51257">
    <property type="entry name" value="PROKAR_LIPOPROTEIN"/>
    <property type="match status" value="1"/>
</dbReference>
<evidence type="ECO:0000256" key="1">
    <source>
        <dbReference type="SAM" id="SignalP"/>
    </source>
</evidence>
<proteinExistence type="predicted"/>
<name>A0A399SL18_9BACT</name>
<evidence type="ECO:0000313" key="4">
    <source>
        <dbReference type="Proteomes" id="UP000266005"/>
    </source>
</evidence>
<dbReference type="InterPro" id="IPR050904">
    <property type="entry name" value="Adhesion/Biosynth-related"/>
</dbReference>
<comment type="caution">
    <text evidence="3">The sequence shown here is derived from an EMBL/GenBank/DDBJ whole genome shotgun (WGS) entry which is preliminary data.</text>
</comment>
<dbReference type="RefSeq" id="WP_119430804.1">
    <property type="nucleotide sequence ID" value="NZ_QWGE01000001.1"/>
</dbReference>
<feature type="signal peptide" evidence="1">
    <location>
        <begin position="1"/>
        <end position="22"/>
    </location>
</feature>
<organism evidence="3 4">
    <name type="scientific">Pontibacter oryzae</name>
    <dbReference type="NCBI Taxonomy" id="2304593"/>
    <lineage>
        <taxon>Bacteria</taxon>
        <taxon>Pseudomonadati</taxon>
        <taxon>Bacteroidota</taxon>
        <taxon>Cytophagia</taxon>
        <taxon>Cytophagales</taxon>
        <taxon>Hymenobacteraceae</taxon>
        <taxon>Pontibacter</taxon>
    </lineage>
</organism>
<dbReference type="SMART" id="SM00554">
    <property type="entry name" value="FAS1"/>
    <property type="match status" value="1"/>
</dbReference>
<dbReference type="PROSITE" id="PS50213">
    <property type="entry name" value="FAS1"/>
    <property type="match status" value="1"/>
</dbReference>
<sequence length="236" mass="26143">MKKRTIFPVALAAAMLFGCASSNDSMQDTTAMDDDMTMSETQTMAGDTETTYDYDVVADPSDTYKDIFSNTTDTEDYNDMFSTVDDTEQYDALTLARKSPNLSTFVTLIEKAELVDDLERVEKFTLFAPTNAAFAKIPKDKLEMLLMPDNKAKLMQVLQAHVLPTEVSSLQLKNNTRIQMSDDSYIPVESDMNGTNIRIGGAQVVRSNIEASNGMIHVIDSVIMPDDARESNLIGD</sequence>
<protein>
    <submittedName>
        <fullName evidence="3">Fasciclin domain-containing protein</fullName>
    </submittedName>
</protein>
<reference evidence="4" key="1">
    <citation type="submission" date="2018-08" db="EMBL/GenBank/DDBJ databases">
        <title>Mucilaginibacter sp. MYSH2.</title>
        <authorList>
            <person name="Seo T."/>
        </authorList>
    </citation>
    <scope>NUCLEOTIDE SEQUENCE [LARGE SCALE GENOMIC DNA]</scope>
    <source>
        <strain evidence="4">KIRAN</strain>
    </source>
</reference>
<dbReference type="AlphaFoldDB" id="A0A399SL18"/>
<dbReference type="EMBL" id="QWGE01000001">
    <property type="protein sequence ID" value="RIJ42922.1"/>
    <property type="molecule type" value="Genomic_DNA"/>
</dbReference>
<evidence type="ECO:0000259" key="2">
    <source>
        <dbReference type="PROSITE" id="PS50213"/>
    </source>
</evidence>
<dbReference type="InterPro" id="IPR036378">
    <property type="entry name" value="FAS1_dom_sf"/>
</dbReference>
<dbReference type="SUPFAM" id="SSF82153">
    <property type="entry name" value="FAS1 domain"/>
    <property type="match status" value="1"/>
</dbReference>
<dbReference type="Gene3D" id="2.30.180.10">
    <property type="entry name" value="FAS1 domain"/>
    <property type="match status" value="1"/>
</dbReference>
<dbReference type="GO" id="GO:0005615">
    <property type="term" value="C:extracellular space"/>
    <property type="evidence" value="ECO:0007669"/>
    <property type="project" value="TreeGrafter"/>
</dbReference>
<dbReference type="InterPro" id="IPR000782">
    <property type="entry name" value="FAS1_domain"/>
</dbReference>
<dbReference type="PANTHER" id="PTHR10900">
    <property type="entry name" value="PERIOSTIN-RELATED"/>
    <property type="match status" value="1"/>
</dbReference>
<feature type="chain" id="PRO_5017350683" evidence="1">
    <location>
        <begin position="23"/>
        <end position="236"/>
    </location>
</feature>
<accession>A0A399SL18</accession>
<gene>
    <name evidence="3" type="ORF">D1627_03520</name>
</gene>